<dbReference type="Gene3D" id="3.30.40.10">
    <property type="entry name" value="Zinc/RING finger domain, C3HC4 (zinc finger)"/>
    <property type="match status" value="1"/>
</dbReference>
<name>A0AA88I153_ARTSF</name>
<dbReference type="Pfam" id="PF13920">
    <property type="entry name" value="zf-C3HC4_3"/>
    <property type="match status" value="1"/>
</dbReference>
<evidence type="ECO:0000256" key="1">
    <source>
        <dbReference type="ARBA" id="ARBA00022723"/>
    </source>
</evidence>
<proteinExistence type="predicted"/>
<dbReference type="SMART" id="SM00184">
    <property type="entry name" value="RING"/>
    <property type="match status" value="1"/>
</dbReference>
<comment type="caution">
    <text evidence="7">The sequence shown here is derived from an EMBL/GenBank/DDBJ whole genome shotgun (WGS) entry which is preliminary data.</text>
</comment>
<dbReference type="InterPro" id="IPR017907">
    <property type="entry name" value="Znf_RING_CS"/>
</dbReference>
<feature type="region of interest" description="Disordered" evidence="5">
    <location>
        <begin position="9"/>
        <end position="33"/>
    </location>
</feature>
<keyword evidence="8" id="KW-1185">Reference proteome</keyword>
<gene>
    <name evidence="7" type="ORF">QYM36_002494</name>
</gene>
<dbReference type="InterPro" id="IPR001841">
    <property type="entry name" value="Znf_RING"/>
</dbReference>
<keyword evidence="1" id="KW-0479">Metal-binding</keyword>
<feature type="domain" description="RING-type" evidence="6">
    <location>
        <begin position="148"/>
        <end position="186"/>
    </location>
</feature>
<accession>A0AA88I153</accession>
<dbReference type="EMBL" id="JAVRJZ010000005">
    <property type="protein sequence ID" value="KAK2721945.1"/>
    <property type="molecule type" value="Genomic_DNA"/>
</dbReference>
<evidence type="ECO:0000256" key="4">
    <source>
        <dbReference type="PROSITE-ProRule" id="PRU00175"/>
    </source>
</evidence>
<dbReference type="PROSITE" id="PS00518">
    <property type="entry name" value="ZF_RING_1"/>
    <property type="match status" value="1"/>
</dbReference>
<dbReference type="InterPro" id="IPR013083">
    <property type="entry name" value="Znf_RING/FYVE/PHD"/>
</dbReference>
<evidence type="ECO:0000259" key="6">
    <source>
        <dbReference type="PROSITE" id="PS50089"/>
    </source>
</evidence>
<keyword evidence="2 4" id="KW-0863">Zinc-finger</keyword>
<keyword evidence="3" id="KW-0862">Zinc</keyword>
<dbReference type="GO" id="GO:0008270">
    <property type="term" value="F:zinc ion binding"/>
    <property type="evidence" value="ECO:0007669"/>
    <property type="project" value="UniProtKB-KW"/>
</dbReference>
<dbReference type="AlphaFoldDB" id="A0AA88I153"/>
<organism evidence="7 8">
    <name type="scientific">Artemia franciscana</name>
    <name type="common">Brine shrimp</name>
    <name type="synonym">Artemia sanfranciscana</name>
    <dbReference type="NCBI Taxonomy" id="6661"/>
    <lineage>
        <taxon>Eukaryota</taxon>
        <taxon>Metazoa</taxon>
        <taxon>Ecdysozoa</taxon>
        <taxon>Arthropoda</taxon>
        <taxon>Crustacea</taxon>
        <taxon>Branchiopoda</taxon>
        <taxon>Anostraca</taxon>
        <taxon>Artemiidae</taxon>
        <taxon>Artemia</taxon>
    </lineage>
</organism>
<evidence type="ECO:0000256" key="2">
    <source>
        <dbReference type="ARBA" id="ARBA00022771"/>
    </source>
</evidence>
<evidence type="ECO:0000256" key="3">
    <source>
        <dbReference type="ARBA" id="ARBA00022833"/>
    </source>
</evidence>
<dbReference type="SUPFAM" id="SSF57850">
    <property type="entry name" value="RING/U-box"/>
    <property type="match status" value="1"/>
</dbReference>
<dbReference type="PROSITE" id="PS50089">
    <property type="entry name" value="ZF_RING_2"/>
    <property type="match status" value="1"/>
</dbReference>
<sequence>MCYWKLNPKRKTQINNDRQEETLPVGETLSPNPMGEKTSNQIVFHPTNSLCVEASYSGPKDKQLEMNREELEILKHVNGSKNRKHHQKPIISINFRRPLARKVDFTTTRMSVEAKDFWPKDKSVEGNLKERDILKKVLLNTFESHLSCSICSEVLIKPVKLPCMHRFCKTCIFQREWNQKDCPICRAKYETVSLEDTLLVGCIEELIGSTYTNNEKKKKEMNLSNHALTSKSNFFRQHMKIHRYMT</sequence>
<dbReference type="PANTHER" id="PTHR23327">
    <property type="entry name" value="RING FINGER PROTEIN 127"/>
    <property type="match status" value="1"/>
</dbReference>
<evidence type="ECO:0000313" key="7">
    <source>
        <dbReference type="EMBL" id="KAK2721945.1"/>
    </source>
</evidence>
<dbReference type="Proteomes" id="UP001187531">
    <property type="component" value="Unassembled WGS sequence"/>
</dbReference>
<protein>
    <recommendedName>
        <fullName evidence="6">RING-type domain-containing protein</fullName>
    </recommendedName>
</protein>
<evidence type="ECO:0000256" key="5">
    <source>
        <dbReference type="SAM" id="MobiDB-lite"/>
    </source>
</evidence>
<evidence type="ECO:0000313" key="8">
    <source>
        <dbReference type="Proteomes" id="UP001187531"/>
    </source>
</evidence>
<reference evidence="7" key="1">
    <citation type="submission" date="2023-07" db="EMBL/GenBank/DDBJ databases">
        <title>Chromosome-level genome assembly of Artemia franciscana.</title>
        <authorList>
            <person name="Jo E."/>
        </authorList>
    </citation>
    <scope>NUCLEOTIDE SEQUENCE</scope>
    <source>
        <tissue evidence="7">Whole body</tissue>
    </source>
</reference>